<keyword evidence="2" id="KW-0762">Sugar transport</keyword>
<gene>
    <name evidence="2" type="ordered locus">C270_02245</name>
</gene>
<sequence>MKTAVHQAKKTLQPKEKILADKIEKNRRDMSLKSMQFNRFMLIRYSTAFFFFVNLYWALLMRQTWVIIIPLTIMFVSGFAIVEQIKLFGNHTNRLIYSKAFFTVQLIVNIFLMISIITPLFTPLFQFVNDTNQNRYIVLLILLLGTGLTLLVRRRLVLIASNQDKYYSRLVAYQVLFKNSKEMK</sequence>
<evidence type="ECO:0000313" key="2">
    <source>
        <dbReference type="EMBL" id="AFT81362.1"/>
    </source>
</evidence>
<dbReference type="STRING" id="1229758.C270_02245"/>
<dbReference type="GeneID" id="61186595"/>
<accession>K0DCV6</accession>
<keyword evidence="1" id="KW-0812">Transmembrane</keyword>
<protein>
    <submittedName>
        <fullName evidence="2">Putative sugar transporter</fullName>
    </submittedName>
</protein>
<keyword evidence="1" id="KW-1133">Transmembrane helix</keyword>
<keyword evidence="2" id="KW-0813">Transport</keyword>
<dbReference type="eggNOG" id="ENOG5032DS0">
    <property type="taxonomic scope" value="Bacteria"/>
</dbReference>
<feature type="transmembrane region" description="Helical" evidence="1">
    <location>
        <begin position="100"/>
        <end position="121"/>
    </location>
</feature>
<feature type="transmembrane region" description="Helical" evidence="1">
    <location>
        <begin position="37"/>
        <end position="59"/>
    </location>
</feature>
<dbReference type="PATRIC" id="fig|1229758.3.peg.449"/>
<dbReference type="RefSeq" id="WP_014973975.1">
    <property type="nucleotide sequence ID" value="NC_018673.1"/>
</dbReference>
<keyword evidence="3" id="KW-1185">Reference proteome</keyword>
<feature type="transmembrane region" description="Helical" evidence="1">
    <location>
        <begin position="65"/>
        <end position="88"/>
    </location>
</feature>
<dbReference type="AlphaFoldDB" id="K0DCV6"/>
<proteinExistence type="predicted"/>
<feature type="transmembrane region" description="Helical" evidence="1">
    <location>
        <begin position="133"/>
        <end position="152"/>
    </location>
</feature>
<keyword evidence="1" id="KW-0472">Membrane</keyword>
<organism evidence="2 3">
    <name type="scientific">Leuconostoc carnosum (strain JB16)</name>
    <dbReference type="NCBI Taxonomy" id="1229758"/>
    <lineage>
        <taxon>Bacteria</taxon>
        <taxon>Bacillati</taxon>
        <taxon>Bacillota</taxon>
        <taxon>Bacilli</taxon>
        <taxon>Lactobacillales</taxon>
        <taxon>Lactobacillaceae</taxon>
        <taxon>Leuconostoc</taxon>
    </lineage>
</organism>
<dbReference type="KEGG" id="lcn:C270_02245"/>
<reference evidence="2 3" key="1">
    <citation type="journal article" date="2012" name="J. Bacteriol.">
        <title>Complete genome sequence of Leuconostoc carnosum strain JB16, isolated from Kimchi.</title>
        <authorList>
            <person name="Jung J.Y."/>
            <person name="Lee S.H."/>
            <person name="Jeon C.O."/>
        </authorList>
    </citation>
    <scope>NUCLEOTIDE SEQUENCE [LARGE SCALE GENOMIC DNA]</scope>
    <source>
        <strain evidence="2 3">JB16</strain>
    </source>
</reference>
<evidence type="ECO:0000256" key="1">
    <source>
        <dbReference type="SAM" id="Phobius"/>
    </source>
</evidence>
<name>K0DCV6_LEUCJ</name>
<dbReference type="HOGENOM" id="CLU_114451_1_0_9"/>
<evidence type="ECO:0000313" key="3">
    <source>
        <dbReference type="Proteomes" id="UP000006299"/>
    </source>
</evidence>
<dbReference type="EMBL" id="CP003851">
    <property type="protein sequence ID" value="AFT81362.1"/>
    <property type="molecule type" value="Genomic_DNA"/>
</dbReference>
<dbReference type="Proteomes" id="UP000006299">
    <property type="component" value="Chromosome"/>
</dbReference>